<proteinExistence type="inferred from homology"/>
<protein>
    <recommendedName>
        <fullName evidence="8">Pentatricopeptide repeat protein</fullName>
    </recommendedName>
</protein>
<feature type="region of interest" description="Disordered" evidence="5">
    <location>
        <begin position="349"/>
        <end position="378"/>
    </location>
</feature>
<accession>A0A9W9P1L6</accession>
<dbReference type="AlphaFoldDB" id="A0A9W9P1L6"/>
<dbReference type="RefSeq" id="XP_058330445.1">
    <property type="nucleotide sequence ID" value="XM_058474705.1"/>
</dbReference>
<reference evidence="6" key="1">
    <citation type="submission" date="2022-11" db="EMBL/GenBank/DDBJ databases">
        <authorList>
            <person name="Petersen C."/>
        </authorList>
    </citation>
    <scope>NUCLEOTIDE SEQUENCE</scope>
    <source>
        <strain evidence="6">IBT 19713</strain>
    </source>
</reference>
<sequence length="506" mass="57300">MSRSLWSSAIYMAGRSSNGRVSKQRLVEAVGLWQQMEHIANIEADDVVFTILFEIAVKANQFVVAERLEQEMKRRGLRFERWGLVTKIFSYGVRKNAEGVRATFDEFVSSGELVDTVVLNCVMASFLRAGDTVTAKSIYAQMLEAQTAQKAAPSNPANLQDPLPSLAAEFPFYRSKTKQLGSMLKKSKHLRARLPAFHSALQDSLPMTPDTRTFYIWLQHCARRSGNLKMFMQVLEDMERSFAVPPRHMIYILLFEGFALHGRAHKTTPEWTRERLRLTWLGFIRAVRDSRARHLGLYRNAPTMTWDNPLRSASDLELDTEAEVATVNSSTKPGDLYVPLLSTLSEAPSAVEDPAKANESSMEPVNHGEQDLSYQEEELSEGSEFFTEDDFEYDEVSDASEIPENNDGPLETLENNFEVPELPTEQDMGSTRENVESPSSRLDNGVFVGRRISIAILQAFGTCCGPDEVMEAWLQLEELWPPSKRTALDMLIMREVVEDQMARKHR</sequence>
<dbReference type="PANTHER" id="PTHR47447:SF17">
    <property type="entry name" value="OS12G0638900 PROTEIN"/>
    <property type="match status" value="1"/>
</dbReference>
<reference evidence="6" key="2">
    <citation type="journal article" date="2023" name="IMA Fungus">
        <title>Comparative genomic study of the Penicillium genus elucidates a diverse pangenome and 15 lateral gene transfer events.</title>
        <authorList>
            <person name="Petersen C."/>
            <person name="Sorensen T."/>
            <person name="Nielsen M.R."/>
            <person name="Sondergaard T.E."/>
            <person name="Sorensen J.L."/>
            <person name="Fitzpatrick D.A."/>
            <person name="Frisvad J.C."/>
            <person name="Nielsen K.L."/>
        </authorList>
    </citation>
    <scope>NUCLEOTIDE SEQUENCE</scope>
    <source>
        <strain evidence="6">IBT 19713</strain>
    </source>
</reference>
<gene>
    <name evidence="6" type="ORF">N7468_005408</name>
</gene>
<dbReference type="PANTHER" id="PTHR47447">
    <property type="entry name" value="OS03G0856100 PROTEIN"/>
    <property type="match status" value="1"/>
</dbReference>
<dbReference type="EMBL" id="JAPQKS010000004">
    <property type="protein sequence ID" value="KAJ5232452.1"/>
    <property type="molecule type" value="Genomic_DNA"/>
</dbReference>
<dbReference type="OrthoDB" id="1908178at2759"/>
<dbReference type="Proteomes" id="UP001150941">
    <property type="component" value="Unassembled WGS sequence"/>
</dbReference>
<comment type="similarity">
    <text evidence="1">Belongs to the CCM1 family.</text>
</comment>
<evidence type="ECO:0008006" key="8">
    <source>
        <dbReference type="Google" id="ProtNLM"/>
    </source>
</evidence>
<dbReference type="Gene3D" id="1.25.40.10">
    <property type="entry name" value="Tetratricopeptide repeat domain"/>
    <property type="match status" value="1"/>
</dbReference>
<dbReference type="Pfam" id="PF01535">
    <property type="entry name" value="PPR"/>
    <property type="match status" value="1"/>
</dbReference>
<evidence type="ECO:0000256" key="3">
    <source>
        <dbReference type="ARBA" id="ARBA00044493"/>
    </source>
</evidence>
<keyword evidence="7" id="KW-1185">Reference proteome</keyword>
<evidence type="ECO:0000256" key="4">
    <source>
        <dbReference type="ARBA" id="ARBA00044511"/>
    </source>
</evidence>
<dbReference type="InterPro" id="IPR011990">
    <property type="entry name" value="TPR-like_helical_dom_sf"/>
</dbReference>
<keyword evidence="2" id="KW-0677">Repeat</keyword>
<evidence type="ECO:0000256" key="1">
    <source>
        <dbReference type="ARBA" id="ARBA00006192"/>
    </source>
</evidence>
<evidence type="ECO:0000256" key="2">
    <source>
        <dbReference type="ARBA" id="ARBA00022737"/>
    </source>
</evidence>
<comment type="caution">
    <text evidence="6">The sequence shown here is derived from an EMBL/GenBank/DDBJ whole genome shotgun (WGS) entry which is preliminary data.</text>
</comment>
<evidence type="ECO:0000313" key="6">
    <source>
        <dbReference type="EMBL" id="KAJ5232452.1"/>
    </source>
</evidence>
<comment type="function">
    <text evidence="3">Regulates mitochondrial small subunit maturation by controlling 15S rRNA 5'-end processing. Localizes to the 5' precursor of the 15S rRNA in a position that is subsequently occupied by mS47 in the mature yeast mtSSU. Uses structure and sequence-specific RNA recognition, binding to a single-stranded region of the precursor and specifically recognizing bases -6 to -1. The exchange of Ccm1 for mS47 is coupled to the irreversible removal of precursor rRNA that is accompanied by conformational changes of the mitoribosomal proteins uS5m and mS26. These conformational changes signal completion of 5'-end rRNA processing through protection of the mature 5'-end of the 15S rRNA and stabilization of mS47. The removal of the 5' precursor together with the dissociation of Ccm1 may be catalyzed by the 5'-3' exoribonuclease Pet127. Involved in the specific removal of group I introns in mitochondrial encoded transcripts.</text>
</comment>
<name>A0A9W9P1L6_9EURO</name>
<evidence type="ECO:0000313" key="7">
    <source>
        <dbReference type="Proteomes" id="UP001150941"/>
    </source>
</evidence>
<dbReference type="InterPro" id="IPR002885">
    <property type="entry name" value="PPR_rpt"/>
</dbReference>
<organism evidence="6 7">
    <name type="scientific">Penicillium chermesinum</name>
    <dbReference type="NCBI Taxonomy" id="63820"/>
    <lineage>
        <taxon>Eukaryota</taxon>
        <taxon>Fungi</taxon>
        <taxon>Dikarya</taxon>
        <taxon>Ascomycota</taxon>
        <taxon>Pezizomycotina</taxon>
        <taxon>Eurotiomycetes</taxon>
        <taxon>Eurotiomycetidae</taxon>
        <taxon>Eurotiales</taxon>
        <taxon>Aspergillaceae</taxon>
        <taxon>Penicillium</taxon>
    </lineage>
</organism>
<dbReference type="GeneID" id="83202008"/>
<evidence type="ECO:0000256" key="5">
    <source>
        <dbReference type="SAM" id="MobiDB-lite"/>
    </source>
</evidence>
<comment type="subunit">
    <text evidence="4">Binds to mitochondrial small subunit 15S rRNA.</text>
</comment>